<accession>A0A1H5ZDU0</accession>
<keyword evidence="2" id="KW-0540">Nuclease</keyword>
<keyword evidence="2" id="KW-0378">Hydrolase</keyword>
<dbReference type="SUPFAM" id="SSF52980">
    <property type="entry name" value="Restriction endonuclease-like"/>
    <property type="match status" value="1"/>
</dbReference>
<dbReference type="PANTHER" id="PTHR35400:SF3">
    <property type="entry name" value="SLL1072 PROTEIN"/>
    <property type="match status" value="1"/>
</dbReference>
<organism evidence="2 3">
    <name type="scientific">Thermomonospora echinospora</name>
    <dbReference type="NCBI Taxonomy" id="1992"/>
    <lineage>
        <taxon>Bacteria</taxon>
        <taxon>Bacillati</taxon>
        <taxon>Actinomycetota</taxon>
        <taxon>Actinomycetes</taxon>
        <taxon>Streptosporangiales</taxon>
        <taxon>Thermomonosporaceae</taxon>
        <taxon>Thermomonospora</taxon>
    </lineage>
</organism>
<dbReference type="AlphaFoldDB" id="A0A1H5ZDU0"/>
<dbReference type="CDD" id="cd06260">
    <property type="entry name" value="DUF820-like"/>
    <property type="match status" value="1"/>
</dbReference>
<name>A0A1H5ZDU0_9ACTN</name>
<dbReference type="PANTHER" id="PTHR35400">
    <property type="entry name" value="SLR1083 PROTEIN"/>
    <property type="match status" value="1"/>
</dbReference>
<evidence type="ECO:0000313" key="2">
    <source>
        <dbReference type="EMBL" id="SEG34224.1"/>
    </source>
</evidence>
<proteinExistence type="predicted"/>
<dbReference type="Proteomes" id="UP000236723">
    <property type="component" value="Unassembled WGS sequence"/>
</dbReference>
<feature type="domain" description="Putative restriction endonuclease" evidence="1">
    <location>
        <begin position="23"/>
        <end position="175"/>
    </location>
</feature>
<gene>
    <name evidence="2" type="ORF">SAMN04489712_104489</name>
</gene>
<dbReference type="Pfam" id="PF05685">
    <property type="entry name" value="Uma2"/>
    <property type="match status" value="1"/>
</dbReference>
<dbReference type="GO" id="GO:0004519">
    <property type="term" value="F:endonuclease activity"/>
    <property type="evidence" value="ECO:0007669"/>
    <property type="project" value="UniProtKB-KW"/>
</dbReference>
<dbReference type="InterPro" id="IPR011335">
    <property type="entry name" value="Restrct_endonuc-II-like"/>
</dbReference>
<sequence length="192" mass="21628">MGMPAVAEDYMSIWNHPGEWTEEDYLALPRGAAKIELIDGRLLVSPMPSRLHQKYMQRLAVHLDAQSPDALDVVIEVNLRVGTDKILIPDLLATYEPGDTYVHDAKHVLLVGEIVSPSNRGEEWMQKSRFYARAEIPWYLLVERDAEGGPTLILGRREGECYVEHARATPGQELVFPEPLGTMDPAVLLRSR</sequence>
<dbReference type="InterPro" id="IPR008538">
    <property type="entry name" value="Uma2"/>
</dbReference>
<protein>
    <submittedName>
        <fullName evidence="2">Endonuclease, Uma2 family (Restriction endonuclease fold)</fullName>
    </submittedName>
</protein>
<dbReference type="EMBL" id="FNVO01000004">
    <property type="protein sequence ID" value="SEG34224.1"/>
    <property type="molecule type" value="Genomic_DNA"/>
</dbReference>
<evidence type="ECO:0000259" key="1">
    <source>
        <dbReference type="Pfam" id="PF05685"/>
    </source>
</evidence>
<evidence type="ECO:0000313" key="3">
    <source>
        <dbReference type="Proteomes" id="UP000236723"/>
    </source>
</evidence>
<reference evidence="3" key="1">
    <citation type="submission" date="2016-10" db="EMBL/GenBank/DDBJ databases">
        <authorList>
            <person name="Varghese N."/>
            <person name="Submissions S."/>
        </authorList>
    </citation>
    <scope>NUCLEOTIDE SEQUENCE [LARGE SCALE GENOMIC DNA]</scope>
    <source>
        <strain evidence="3">DSM 43163</strain>
    </source>
</reference>
<dbReference type="Gene3D" id="3.90.1570.10">
    <property type="entry name" value="tt1808, chain A"/>
    <property type="match status" value="1"/>
</dbReference>
<keyword evidence="2" id="KW-0255">Endonuclease</keyword>
<dbReference type="InterPro" id="IPR012296">
    <property type="entry name" value="Nuclease_put_TT1808"/>
</dbReference>
<keyword evidence="3" id="KW-1185">Reference proteome</keyword>